<keyword evidence="1" id="KW-0812">Transmembrane</keyword>
<keyword evidence="1" id="KW-0472">Membrane</keyword>
<dbReference type="AlphaFoldDB" id="A0A3S4KIZ7"/>
<sequence length="77" mass="8424">MVVSDANWAMSIQAFSRGSAGLGLLFGGGLALWLFWGAGTLAGLYFRERYPGSQKALVLIWSWGVFSFLWCSKGKET</sequence>
<gene>
    <name evidence="2" type="ORF">NCTC11075_00775</name>
</gene>
<feature type="transmembrane region" description="Helical" evidence="1">
    <location>
        <begin position="52"/>
        <end position="71"/>
    </location>
</feature>
<evidence type="ECO:0000256" key="1">
    <source>
        <dbReference type="SAM" id="Phobius"/>
    </source>
</evidence>
<dbReference type="EMBL" id="LR134204">
    <property type="protein sequence ID" value="VEB85430.1"/>
    <property type="molecule type" value="Genomic_DNA"/>
</dbReference>
<evidence type="ECO:0000313" key="2">
    <source>
        <dbReference type="EMBL" id="VEB85430.1"/>
    </source>
</evidence>
<dbReference type="Proteomes" id="UP000270272">
    <property type="component" value="Chromosome"/>
</dbReference>
<feature type="transmembrane region" description="Helical" evidence="1">
    <location>
        <begin position="21"/>
        <end position="46"/>
    </location>
</feature>
<name>A0A3S4KIZ7_CITKO</name>
<reference evidence="2 3" key="1">
    <citation type="submission" date="2018-12" db="EMBL/GenBank/DDBJ databases">
        <authorList>
            <consortium name="Pathogen Informatics"/>
        </authorList>
    </citation>
    <scope>NUCLEOTIDE SEQUENCE [LARGE SCALE GENOMIC DNA]</scope>
    <source>
        <strain evidence="2 3">NCTC11075</strain>
    </source>
</reference>
<evidence type="ECO:0000313" key="3">
    <source>
        <dbReference type="Proteomes" id="UP000270272"/>
    </source>
</evidence>
<organism evidence="2 3">
    <name type="scientific">Citrobacter koseri</name>
    <name type="common">Citrobacter diversus</name>
    <dbReference type="NCBI Taxonomy" id="545"/>
    <lineage>
        <taxon>Bacteria</taxon>
        <taxon>Pseudomonadati</taxon>
        <taxon>Pseudomonadota</taxon>
        <taxon>Gammaproteobacteria</taxon>
        <taxon>Enterobacterales</taxon>
        <taxon>Enterobacteriaceae</taxon>
        <taxon>Citrobacter</taxon>
    </lineage>
</organism>
<keyword evidence="1" id="KW-1133">Transmembrane helix</keyword>
<protein>
    <submittedName>
        <fullName evidence="2">Uncharacterized protein</fullName>
    </submittedName>
</protein>
<proteinExistence type="predicted"/>
<accession>A0A3S4KIZ7</accession>